<sequence length="145" mass="16055">MIDDTSRTPRPVRAPGSRTNGVALNVHWWIAGTSLLTLLAASVWPPWRAVLTRTRPHLFGGITEMAPDDGPEPYTMTSVSAGWCTTTLVMATWEQVAEHAARRSADADTSYVCVLRGTREWYWQQGRLTDAIASSGEDHHPPTLR</sequence>
<keyword evidence="3" id="KW-1185">Reference proteome</keyword>
<feature type="transmembrane region" description="Helical" evidence="1">
    <location>
        <begin position="26"/>
        <end position="47"/>
    </location>
</feature>
<comment type="caution">
    <text evidence="2">The sequence shown here is derived from an EMBL/GenBank/DDBJ whole genome shotgun (WGS) entry which is preliminary data.</text>
</comment>
<name>A0A919RBL5_9ACTN</name>
<dbReference type="Proteomes" id="UP000655287">
    <property type="component" value="Unassembled WGS sequence"/>
</dbReference>
<reference evidence="2" key="1">
    <citation type="submission" date="2021-01" db="EMBL/GenBank/DDBJ databases">
        <title>Whole genome shotgun sequence of Sphaerisporangium rufum NBRC 109079.</title>
        <authorList>
            <person name="Komaki H."/>
            <person name="Tamura T."/>
        </authorList>
    </citation>
    <scope>NUCLEOTIDE SEQUENCE</scope>
    <source>
        <strain evidence="2">NBRC 109079</strain>
    </source>
</reference>
<keyword evidence="1" id="KW-0472">Membrane</keyword>
<keyword evidence="1" id="KW-1133">Transmembrane helix</keyword>
<gene>
    <name evidence="2" type="ORF">Sru01_59740</name>
</gene>
<dbReference type="EMBL" id="BOOU01000085">
    <property type="protein sequence ID" value="GII80992.1"/>
    <property type="molecule type" value="Genomic_DNA"/>
</dbReference>
<accession>A0A919RBL5</accession>
<evidence type="ECO:0000313" key="3">
    <source>
        <dbReference type="Proteomes" id="UP000655287"/>
    </source>
</evidence>
<evidence type="ECO:0000256" key="1">
    <source>
        <dbReference type="SAM" id="Phobius"/>
    </source>
</evidence>
<keyword evidence="1" id="KW-0812">Transmembrane</keyword>
<dbReference type="AlphaFoldDB" id="A0A919RBL5"/>
<organism evidence="2 3">
    <name type="scientific">Sphaerisporangium rufum</name>
    <dbReference type="NCBI Taxonomy" id="1381558"/>
    <lineage>
        <taxon>Bacteria</taxon>
        <taxon>Bacillati</taxon>
        <taxon>Actinomycetota</taxon>
        <taxon>Actinomycetes</taxon>
        <taxon>Streptosporangiales</taxon>
        <taxon>Streptosporangiaceae</taxon>
        <taxon>Sphaerisporangium</taxon>
    </lineage>
</organism>
<evidence type="ECO:0000313" key="2">
    <source>
        <dbReference type="EMBL" id="GII80992.1"/>
    </source>
</evidence>
<protein>
    <submittedName>
        <fullName evidence="2">Uncharacterized protein</fullName>
    </submittedName>
</protein>
<proteinExistence type="predicted"/>